<protein>
    <submittedName>
        <fullName evidence="2">Uncharacterized protein</fullName>
    </submittedName>
</protein>
<name>A0A0R1ZJU6_9LACO</name>
<dbReference type="STRING" id="1291052.FC18_GL002345"/>
<dbReference type="PATRIC" id="fig|1291052.5.peg.2420"/>
<dbReference type="EMBL" id="AYYO01000050">
    <property type="protein sequence ID" value="KRM54634.1"/>
    <property type="molecule type" value="Genomic_DNA"/>
</dbReference>
<keyword evidence="3" id="KW-1185">Reference proteome</keyword>
<proteinExistence type="predicted"/>
<keyword evidence="1" id="KW-0472">Membrane</keyword>
<feature type="transmembrane region" description="Helical" evidence="1">
    <location>
        <begin position="94"/>
        <end position="112"/>
    </location>
</feature>
<comment type="caution">
    <text evidence="2">The sequence shown here is derived from an EMBL/GenBank/DDBJ whole genome shotgun (WGS) entry which is preliminary data.</text>
</comment>
<sequence>MKRGEETLLAKFKQSARVALAGVKDNPYHVIIALALIGVGINMICAPQPFIWPPYVRDIANDHGFDVAFILVGVMMLMWTIGPTHHVEWDAVNLEFAAFFVGTLTVYQLLHVTHTGGFMPWVQDAALLALIVVLAVRSDTDELD</sequence>
<feature type="transmembrane region" description="Helical" evidence="1">
    <location>
        <begin position="63"/>
        <end position="82"/>
    </location>
</feature>
<organism evidence="2 3">
    <name type="scientific">Lacticaseibacillus sharpeae JCM 1186 = DSM 20505</name>
    <dbReference type="NCBI Taxonomy" id="1291052"/>
    <lineage>
        <taxon>Bacteria</taxon>
        <taxon>Bacillati</taxon>
        <taxon>Bacillota</taxon>
        <taxon>Bacilli</taxon>
        <taxon>Lactobacillales</taxon>
        <taxon>Lactobacillaceae</taxon>
        <taxon>Lacticaseibacillus</taxon>
    </lineage>
</organism>
<reference evidence="2 3" key="1">
    <citation type="journal article" date="2015" name="Genome Announc.">
        <title>Expanding the biotechnology potential of lactobacilli through comparative genomics of 213 strains and associated genera.</title>
        <authorList>
            <person name="Sun Z."/>
            <person name="Harris H.M."/>
            <person name="McCann A."/>
            <person name="Guo C."/>
            <person name="Argimon S."/>
            <person name="Zhang W."/>
            <person name="Yang X."/>
            <person name="Jeffery I.B."/>
            <person name="Cooney J.C."/>
            <person name="Kagawa T.F."/>
            <person name="Liu W."/>
            <person name="Song Y."/>
            <person name="Salvetti E."/>
            <person name="Wrobel A."/>
            <person name="Rasinkangas P."/>
            <person name="Parkhill J."/>
            <person name="Rea M.C."/>
            <person name="O'Sullivan O."/>
            <person name="Ritari J."/>
            <person name="Douillard F.P."/>
            <person name="Paul Ross R."/>
            <person name="Yang R."/>
            <person name="Briner A.E."/>
            <person name="Felis G.E."/>
            <person name="de Vos W.M."/>
            <person name="Barrangou R."/>
            <person name="Klaenhammer T.R."/>
            <person name="Caufield P.W."/>
            <person name="Cui Y."/>
            <person name="Zhang H."/>
            <person name="O'Toole P.W."/>
        </authorList>
    </citation>
    <scope>NUCLEOTIDE SEQUENCE [LARGE SCALE GENOMIC DNA]</scope>
    <source>
        <strain evidence="2 3">DSM 20505</strain>
    </source>
</reference>
<feature type="transmembrane region" description="Helical" evidence="1">
    <location>
        <begin position="30"/>
        <end position="51"/>
    </location>
</feature>
<dbReference type="Proteomes" id="UP000051679">
    <property type="component" value="Unassembled WGS sequence"/>
</dbReference>
<evidence type="ECO:0000313" key="3">
    <source>
        <dbReference type="Proteomes" id="UP000051679"/>
    </source>
</evidence>
<keyword evidence="1" id="KW-0812">Transmembrane</keyword>
<accession>A0A0R1ZJU6</accession>
<evidence type="ECO:0000256" key="1">
    <source>
        <dbReference type="SAM" id="Phobius"/>
    </source>
</evidence>
<gene>
    <name evidence="2" type="ORF">FC18_GL002345</name>
</gene>
<dbReference type="AlphaFoldDB" id="A0A0R1ZJU6"/>
<keyword evidence="1" id="KW-1133">Transmembrane helix</keyword>
<evidence type="ECO:0000313" key="2">
    <source>
        <dbReference type="EMBL" id="KRM54634.1"/>
    </source>
</evidence>